<dbReference type="InterPro" id="IPR050472">
    <property type="entry name" value="Anth_synth/Amidotransfase"/>
</dbReference>
<dbReference type="PANTHER" id="PTHR43418">
    <property type="entry name" value="MULTIFUNCTIONAL TRYPTOPHAN BIOSYNTHESIS PROTEIN-RELATED"/>
    <property type="match status" value="1"/>
</dbReference>
<evidence type="ECO:0000259" key="2">
    <source>
        <dbReference type="Pfam" id="PF00117"/>
    </source>
</evidence>
<dbReference type="PRINTS" id="PR00097">
    <property type="entry name" value="ANTSNTHASEII"/>
</dbReference>
<keyword evidence="3" id="KW-0808">Transferase</keyword>
<dbReference type="InterPro" id="IPR029062">
    <property type="entry name" value="Class_I_gatase-like"/>
</dbReference>
<dbReference type="Gene3D" id="3.40.50.880">
    <property type="match status" value="1"/>
</dbReference>
<dbReference type="PANTHER" id="PTHR43418:SF4">
    <property type="entry name" value="MULTIFUNCTIONAL TRYPTOPHAN BIOSYNTHESIS PROTEIN"/>
    <property type="match status" value="1"/>
</dbReference>
<dbReference type="Proteomes" id="UP000542776">
    <property type="component" value="Unassembled WGS sequence"/>
</dbReference>
<keyword evidence="4" id="KW-1185">Reference proteome</keyword>
<organism evidence="3 4">
    <name type="scientific">Aureimonas pseudogalii</name>
    <dbReference type="NCBI Taxonomy" id="1744844"/>
    <lineage>
        <taxon>Bacteria</taxon>
        <taxon>Pseudomonadati</taxon>
        <taxon>Pseudomonadota</taxon>
        <taxon>Alphaproteobacteria</taxon>
        <taxon>Hyphomicrobiales</taxon>
        <taxon>Aurantimonadaceae</taxon>
        <taxon>Aureimonas</taxon>
    </lineage>
</organism>
<dbReference type="PROSITE" id="PS51273">
    <property type="entry name" value="GATASE_TYPE_1"/>
    <property type="match status" value="1"/>
</dbReference>
<dbReference type="RefSeq" id="WP_183198860.1">
    <property type="nucleotide sequence ID" value="NZ_JACIEK010000001.1"/>
</dbReference>
<protein>
    <submittedName>
        <fullName evidence="3">Para-aminobenzoate synthetase component 2</fullName>
        <ecNumber evidence="3">2.6.1.85</ecNumber>
    </submittedName>
</protein>
<name>A0A7W6EFS2_9HYPH</name>
<dbReference type="Pfam" id="PF00117">
    <property type="entry name" value="GATase"/>
    <property type="match status" value="1"/>
</dbReference>
<evidence type="ECO:0000313" key="3">
    <source>
        <dbReference type="EMBL" id="MBB3997408.1"/>
    </source>
</evidence>
<dbReference type="CDD" id="cd01743">
    <property type="entry name" value="GATase1_Anthranilate_Synthase"/>
    <property type="match status" value="1"/>
</dbReference>
<feature type="domain" description="Glutamine amidotransferase" evidence="2">
    <location>
        <begin position="3"/>
        <end position="186"/>
    </location>
</feature>
<dbReference type="InterPro" id="IPR006221">
    <property type="entry name" value="TrpG/PapA_dom"/>
</dbReference>
<comment type="caution">
    <text evidence="3">The sequence shown here is derived from an EMBL/GenBank/DDBJ whole genome shotgun (WGS) entry which is preliminary data.</text>
</comment>
<dbReference type="EC" id="2.6.1.85" evidence="3"/>
<dbReference type="PRINTS" id="PR00099">
    <property type="entry name" value="CPSGATASE"/>
</dbReference>
<dbReference type="AlphaFoldDB" id="A0A7W6EFS2"/>
<dbReference type="InterPro" id="IPR017926">
    <property type="entry name" value="GATASE"/>
</dbReference>
<proteinExistence type="predicted"/>
<dbReference type="GO" id="GO:0046820">
    <property type="term" value="F:4-amino-4-deoxychorismate synthase activity"/>
    <property type="evidence" value="ECO:0007669"/>
    <property type="project" value="UniProtKB-EC"/>
</dbReference>
<accession>A0A7W6EFS2</accession>
<sequence length="219" mass="22816">MILVLDNRDSFVFNLARYLERLGTRTHVVRSDALDLAAIEAMAPAALVVSPGPCGPAEAGISAAAVRGFSGRIPVLGVCLGHQVIGAVFGGRVERAREPMHGRASPILHEGAGLFAGLPASLSAGRYHSLIVTQTPAMEHALAVDARSPAGEIMALRHRRHPTFGVQFHPESILTPDGAALLAAFVQRIAPRSRSSEPDGAAATGPARHVAGLADRIVG</sequence>
<dbReference type="EMBL" id="JACIEK010000001">
    <property type="protein sequence ID" value="MBB3997408.1"/>
    <property type="molecule type" value="Genomic_DNA"/>
</dbReference>
<keyword evidence="3" id="KW-0032">Aminotransferase</keyword>
<dbReference type="NCBIfam" id="TIGR00566">
    <property type="entry name" value="trpG_papA"/>
    <property type="match status" value="1"/>
</dbReference>
<evidence type="ECO:0000256" key="1">
    <source>
        <dbReference type="ARBA" id="ARBA00022962"/>
    </source>
</evidence>
<keyword evidence="1" id="KW-0315">Glutamine amidotransferase</keyword>
<dbReference type="SUPFAM" id="SSF52317">
    <property type="entry name" value="Class I glutamine amidotransferase-like"/>
    <property type="match status" value="1"/>
</dbReference>
<dbReference type="GO" id="GO:0005829">
    <property type="term" value="C:cytosol"/>
    <property type="evidence" value="ECO:0007669"/>
    <property type="project" value="TreeGrafter"/>
</dbReference>
<evidence type="ECO:0000313" key="4">
    <source>
        <dbReference type="Proteomes" id="UP000542776"/>
    </source>
</evidence>
<dbReference type="PRINTS" id="PR00096">
    <property type="entry name" value="GATASE"/>
</dbReference>
<reference evidence="3 4" key="1">
    <citation type="submission" date="2020-08" db="EMBL/GenBank/DDBJ databases">
        <title>Genomic Encyclopedia of Type Strains, Phase IV (KMG-IV): sequencing the most valuable type-strain genomes for metagenomic binning, comparative biology and taxonomic classification.</title>
        <authorList>
            <person name="Goeker M."/>
        </authorList>
    </citation>
    <scope>NUCLEOTIDE SEQUENCE [LARGE SCALE GENOMIC DNA]</scope>
    <source>
        <strain evidence="3 4">DSM 102238</strain>
    </source>
</reference>
<dbReference type="GO" id="GO:0000162">
    <property type="term" value="P:L-tryptophan biosynthetic process"/>
    <property type="evidence" value="ECO:0007669"/>
    <property type="project" value="TreeGrafter"/>
</dbReference>
<gene>
    <name evidence="3" type="ORF">GGR04_001229</name>
</gene>
<dbReference type="FunFam" id="3.40.50.880:FF:000003">
    <property type="entry name" value="Anthranilate synthase component II"/>
    <property type="match status" value="1"/>
</dbReference>
<dbReference type="GO" id="GO:0004049">
    <property type="term" value="F:anthranilate synthase activity"/>
    <property type="evidence" value="ECO:0007669"/>
    <property type="project" value="TreeGrafter"/>
</dbReference>